<dbReference type="InterPro" id="IPR000914">
    <property type="entry name" value="SBP_5_dom"/>
</dbReference>
<dbReference type="Proteomes" id="UP000051184">
    <property type="component" value="Unassembled WGS sequence"/>
</dbReference>
<accession>A0A0P1ILV1</accession>
<organism evidence="5 6">
    <name type="scientific">Cognatishimia activa</name>
    <dbReference type="NCBI Taxonomy" id="1715691"/>
    <lineage>
        <taxon>Bacteria</taxon>
        <taxon>Pseudomonadati</taxon>
        <taxon>Pseudomonadota</taxon>
        <taxon>Alphaproteobacteria</taxon>
        <taxon>Rhodobacterales</taxon>
        <taxon>Paracoccaceae</taxon>
        <taxon>Cognatishimia</taxon>
    </lineage>
</organism>
<gene>
    <name evidence="5" type="primary">dppA</name>
    <name evidence="5" type="ORF">TA5114_00404</name>
</gene>
<dbReference type="InterPro" id="IPR006311">
    <property type="entry name" value="TAT_signal"/>
</dbReference>
<evidence type="ECO:0000313" key="6">
    <source>
        <dbReference type="Proteomes" id="UP000051184"/>
    </source>
</evidence>
<keyword evidence="3" id="KW-0732">Signal</keyword>
<protein>
    <submittedName>
        <fullName evidence="5">Dipeptide-binding protein</fullName>
    </submittedName>
</protein>
<name>A0A0P1ILV1_9RHOB</name>
<dbReference type="RefSeq" id="WP_058313613.1">
    <property type="nucleotide sequence ID" value="NZ_CYTO01000004.1"/>
</dbReference>
<dbReference type="OrthoDB" id="9803988at2"/>
<dbReference type="STRING" id="1715691.TA5113_00467"/>
<dbReference type="AlphaFoldDB" id="A0A0P1ILV1"/>
<reference evidence="6" key="1">
    <citation type="submission" date="2015-09" db="EMBL/GenBank/DDBJ databases">
        <authorList>
            <person name="Rodrigo-Torres Lidia"/>
            <person name="Arahal R.David."/>
        </authorList>
    </citation>
    <scope>NUCLEOTIDE SEQUENCE [LARGE SCALE GENOMIC DNA]</scope>
    <source>
        <strain evidence="6">CECT 5114</strain>
    </source>
</reference>
<keyword evidence="6" id="KW-1185">Reference proteome</keyword>
<dbReference type="EMBL" id="CYUE01000002">
    <property type="protein sequence ID" value="CUK24619.1"/>
    <property type="molecule type" value="Genomic_DNA"/>
</dbReference>
<dbReference type="CDD" id="cd08503">
    <property type="entry name" value="PBP2_NikA_DppA_OppA_like_17"/>
    <property type="match status" value="1"/>
</dbReference>
<dbReference type="PROSITE" id="PS51318">
    <property type="entry name" value="TAT"/>
    <property type="match status" value="1"/>
</dbReference>
<comment type="subcellular location">
    <subcellularLocation>
        <location evidence="1">Periplasm</location>
    </subcellularLocation>
</comment>
<sequence>MTRLDRRNLLKTGAAAGVLAASGLPLGAAARRGGVLRLGVGGAHATDSWDSRTHRGQFMVMAGHGAVFDTLTQVAASGELIGELAESWEASADAKVWTFRLRQGVEFHNGKLFDAQDVMASLRLHLEPHSPARGIVSAISEMEALGSHEVRFHLAAPNADFPFLLADYHLCIYPADNMATAMSQGIGTGLYKVIGFTPGKRAMLGRVRGHYKDGKEGWFDAVELIAMNEPSDRVNALLTGQVDAINDLDLAQKADVLKKPTLRVSDVVGNQHIGFSMRADRAPFYDVNLRKALKHVVDRQAIVDETLLGHGQVGADHPIGPLNQYLAGSPVPNDYDPDQSRFYLKKAGLRALDVQIDSSTTAHSAMARLTDVVARDAQAAGINVLSGQGADLTVQASVWSGRVTEDWMFTMMAAEGGAWNDSQWQNPQFQNLLLSARAELATDKRRALYQDMQELMAKDGGALIPAFANFADAHHARLKHGPSVGNLFAQDSGRMIERWWFA</sequence>
<dbReference type="GO" id="GO:0015833">
    <property type="term" value="P:peptide transport"/>
    <property type="evidence" value="ECO:0007669"/>
    <property type="project" value="TreeGrafter"/>
</dbReference>
<dbReference type="Gene3D" id="3.10.105.10">
    <property type="entry name" value="Dipeptide-binding Protein, Domain 3"/>
    <property type="match status" value="1"/>
</dbReference>
<evidence type="ECO:0000313" key="5">
    <source>
        <dbReference type="EMBL" id="CUK24619.1"/>
    </source>
</evidence>
<comment type="similarity">
    <text evidence="2">Belongs to the bacterial solute-binding protein 5 family.</text>
</comment>
<evidence type="ECO:0000256" key="2">
    <source>
        <dbReference type="ARBA" id="ARBA00005695"/>
    </source>
</evidence>
<proteinExistence type="inferred from homology"/>
<dbReference type="Pfam" id="PF00496">
    <property type="entry name" value="SBP_bac_5"/>
    <property type="match status" value="1"/>
</dbReference>
<dbReference type="InterPro" id="IPR039424">
    <property type="entry name" value="SBP_5"/>
</dbReference>
<dbReference type="SUPFAM" id="SSF53850">
    <property type="entry name" value="Periplasmic binding protein-like II"/>
    <property type="match status" value="1"/>
</dbReference>
<evidence type="ECO:0000256" key="3">
    <source>
        <dbReference type="ARBA" id="ARBA00022729"/>
    </source>
</evidence>
<evidence type="ECO:0000259" key="4">
    <source>
        <dbReference type="Pfam" id="PF00496"/>
    </source>
</evidence>
<dbReference type="GO" id="GO:1904680">
    <property type="term" value="F:peptide transmembrane transporter activity"/>
    <property type="evidence" value="ECO:0007669"/>
    <property type="project" value="TreeGrafter"/>
</dbReference>
<dbReference type="PANTHER" id="PTHR30290:SF38">
    <property type="entry name" value="D,D-DIPEPTIDE-BINDING PERIPLASMIC PROTEIN DDPA-RELATED"/>
    <property type="match status" value="1"/>
</dbReference>
<feature type="domain" description="Solute-binding protein family 5" evidence="4">
    <location>
        <begin position="79"/>
        <end position="414"/>
    </location>
</feature>
<evidence type="ECO:0000256" key="1">
    <source>
        <dbReference type="ARBA" id="ARBA00004418"/>
    </source>
</evidence>
<dbReference type="PANTHER" id="PTHR30290">
    <property type="entry name" value="PERIPLASMIC BINDING COMPONENT OF ABC TRANSPORTER"/>
    <property type="match status" value="1"/>
</dbReference>
<dbReference type="Gene3D" id="3.40.190.10">
    <property type="entry name" value="Periplasmic binding protein-like II"/>
    <property type="match status" value="1"/>
</dbReference>